<dbReference type="PROSITE" id="PS50294">
    <property type="entry name" value="WD_REPEATS_REGION"/>
    <property type="match status" value="2"/>
</dbReference>
<keyword evidence="2" id="KW-0677">Repeat</keyword>
<name>A0A0G4KCZ9_VERLO</name>
<protein>
    <submittedName>
        <fullName evidence="5">Uncharacterized protein</fullName>
    </submittedName>
</protein>
<dbReference type="STRING" id="100787.A0A0G4KCZ9"/>
<dbReference type="SMART" id="SM00320">
    <property type="entry name" value="WD40"/>
    <property type="match status" value="14"/>
</dbReference>
<feature type="repeat" description="WD" evidence="3">
    <location>
        <begin position="784"/>
        <end position="825"/>
    </location>
</feature>
<feature type="compositionally biased region" description="Polar residues" evidence="4">
    <location>
        <begin position="1011"/>
        <end position="1022"/>
    </location>
</feature>
<dbReference type="GO" id="GO:0032991">
    <property type="term" value="C:protein-containing complex"/>
    <property type="evidence" value="ECO:0007669"/>
    <property type="project" value="UniProtKB-ARBA"/>
</dbReference>
<dbReference type="PROSITE" id="PS00678">
    <property type="entry name" value="WD_REPEATS_1"/>
    <property type="match status" value="2"/>
</dbReference>
<gene>
    <name evidence="5" type="ORF">BN1708_000318</name>
</gene>
<dbReference type="Gene3D" id="2.130.10.10">
    <property type="entry name" value="YVTN repeat-like/Quinoprotein amine dehydrogenase"/>
    <property type="match status" value="2"/>
</dbReference>
<dbReference type="InterPro" id="IPR051510">
    <property type="entry name" value="SKI8"/>
</dbReference>
<dbReference type="CDD" id="cd00200">
    <property type="entry name" value="WD40"/>
    <property type="match status" value="2"/>
</dbReference>
<dbReference type="EMBL" id="CVQH01000001">
    <property type="protein sequence ID" value="CRJ80618.1"/>
    <property type="molecule type" value="Genomic_DNA"/>
</dbReference>
<feature type="compositionally biased region" description="Basic and acidic residues" evidence="4">
    <location>
        <begin position="462"/>
        <end position="476"/>
    </location>
</feature>
<feature type="repeat" description="WD" evidence="3">
    <location>
        <begin position="1432"/>
        <end position="1473"/>
    </location>
</feature>
<dbReference type="Proteomes" id="UP000044602">
    <property type="component" value="Unassembled WGS sequence"/>
</dbReference>
<dbReference type="Pfam" id="PF04081">
    <property type="entry name" value="DNA_pol_delta_4"/>
    <property type="match status" value="1"/>
</dbReference>
<dbReference type="InterPro" id="IPR001680">
    <property type="entry name" value="WD40_rpt"/>
</dbReference>
<evidence type="ECO:0000256" key="4">
    <source>
        <dbReference type="SAM" id="MobiDB-lite"/>
    </source>
</evidence>
<keyword evidence="1 3" id="KW-0853">WD repeat</keyword>
<feature type="region of interest" description="Disordered" evidence="4">
    <location>
        <begin position="997"/>
        <end position="1029"/>
    </location>
</feature>
<dbReference type="GO" id="GO:0006260">
    <property type="term" value="P:DNA replication"/>
    <property type="evidence" value="ECO:0007669"/>
    <property type="project" value="InterPro"/>
</dbReference>
<feature type="repeat" description="WD" evidence="3">
    <location>
        <begin position="916"/>
        <end position="957"/>
    </location>
</feature>
<evidence type="ECO:0000256" key="2">
    <source>
        <dbReference type="ARBA" id="ARBA00022737"/>
    </source>
</evidence>
<dbReference type="PANTHER" id="PTHR44090:SF1">
    <property type="entry name" value="SUPERKILLER COMPLEX PROTEIN 8"/>
    <property type="match status" value="1"/>
</dbReference>
<dbReference type="InterPro" id="IPR015943">
    <property type="entry name" value="WD40/YVTN_repeat-like_dom_sf"/>
</dbReference>
<organism evidence="5 6">
    <name type="scientific">Verticillium longisporum</name>
    <name type="common">Verticillium dahliae var. longisporum</name>
    <dbReference type="NCBI Taxonomy" id="100787"/>
    <lineage>
        <taxon>Eukaryota</taxon>
        <taxon>Fungi</taxon>
        <taxon>Dikarya</taxon>
        <taxon>Ascomycota</taxon>
        <taxon>Pezizomycotina</taxon>
        <taxon>Sordariomycetes</taxon>
        <taxon>Hypocreomycetidae</taxon>
        <taxon>Glomerellales</taxon>
        <taxon>Plectosphaerellaceae</taxon>
        <taxon>Verticillium</taxon>
    </lineage>
</organism>
<keyword evidence="6" id="KW-1185">Reference proteome</keyword>
<evidence type="ECO:0000313" key="5">
    <source>
        <dbReference type="EMBL" id="CRJ80618.1"/>
    </source>
</evidence>
<dbReference type="InterPro" id="IPR036322">
    <property type="entry name" value="WD40_repeat_dom_sf"/>
</dbReference>
<accession>A0A0G4KCZ9</accession>
<dbReference type="GO" id="GO:0005634">
    <property type="term" value="C:nucleus"/>
    <property type="evidence" value="ECO:0007669"/>
    <property type="project" value="TreeGrafter"/>
</dbReference>
<dbReference type="PANTHER" id="PTHR44090">
    <property type="entry name" value="WD REPEAT-CONTAINING PROTEIN 61"/>
    <property type="match status" value="1"/>
</dbReference>
<reference evidence="5 6" key="1">
    <citation type="submission" date="2015-05" db="EMBL/GenBank/DDBJ databases">
        <authorList>
            <person name="Wang D.B."/>
            <person name="Wang M."/>
        </authorList>
    </citation>
    <scope>NUCLEOTIDE SEQUENCE [LARGE SCALE GENOMIC DNA]</scope>
    <source>
        <strain evidence="5">VL1</strain>
    </source>
</reference>
<evidence type="ECO:0000313" key="6">
    <source>
        <dbReference type="Proteomes" id="UP000044602"/>
    </source>
</evidence>
<feature type="region of interest" description="Disordered" evidence="4">
    <location>
        <begin position="440"/>
        <end position="476"/>
    </location>
</feature>
<proteinExistence type="predicted"/>
<evidence type="ECO:0000256" key="1">
    <source>
        <dbReference type="ARBA" id="ARBA00022574"/>
    </source>
</evidence>
<feature type="non-terminal residue" evidence="5">
    <location>
        <position position="1"/>
    </location>
</feature>
<dbReference type="InterPro" id="IPR007218">
    <property type="entry name" value="DNA_pol_delta_4"/>
</dbReference>
<feature type="repeat" description="WD" evidence="3">
    <location>
        <begin position="1300"/>
        <end position="1341"/>
    </location>
</feature>
<dbReference type="PROSITE" id="PS50082">
    <property type="entry name" value="WD_REPEATS_2"/>
    <property type="match status" value="4"/>
</dbReference>
<dbReference type="SUPFAM" id="SSF50978">
    <property type="entry name" value="WD40 repeat-like"/>
    <property type="match status" value="2"/>
</dbReference>
<dbReference type="GO" id="GO:0000731">
    <property type="term" value="P:DNA synthesis involved in DNA repair"/>
    <property type="evidence" value="ECO:0007669"/>
    <property type="project" value="InterPro"/>
</dbReference>
<dbReference type="InterPro" id="IPR019775">
    <property type="entry name" value="WD40_repeat_CS"/>
</dbReference>
<dbReference type="Pfam" id="PF00400">
    <property type="entry name" value="WD40"/>
    <property type="match status" value="6"/>
</dbReference>
<sequence>FATLFLGSFHRLDNFNALNCIPLLHPSTASLNCISQQYLHDKHHSFQSQAPSHLTQRTMDDPTRYHGTLVSLEGPVDVLATQLRLLPTSPQIFILPQVQTYLEDGDPSERFDARSFVRRMHNAIAARNEIAYSFLKDSTPDNKRLVFMNGSTPGAQAICIKTIAEHETDGDIAHAELLFNDIVKHGAAGLEDDWFSRQRQDRHHIPAEDPIVRAMRAAEALDRLTADLQPNTDVDLTFKARPRSMSLPIYSFDDRFGDAAPFYVFGVISSEDDEYIDDSTRNAFLPATPRLAVTDFGESLADTMATFEAVDNSLLPLRSPSCVGETYEHQTISPGRQVTTDMLSPRSGHSIESTDAVVYGEAFLMQMQMANPRRSTKRTKSLDRAYQTGDSYWNPPLQAQIQAGVDSGKALSVDGRRNSNVGTLLQTSLPRTIHVHCDRPTVLLSPPPPKPKKKANGAYVDKGTDAEDFRSPEHPFRPVLPFTEDLVIKIQDGADDSVLEATISAFKAGIHPIQTPEPSEQLVARKESVVKAPKLHGIETAAEDSVDPSASVLSFGPDPDEYDPFAYGPTPLKPANTTRLALTLKPVTPPTPAQTPSSLSSVCGSGEERFQSCDITGCKTAIAVQNSLRVLLNVHFPPEDQGYHHFHFSILPEMGGLWKPVFRNAGAESPRNGQRRIDQILASKQYLTMHTVDNAHITDIFGLAATPKALLSASGSSTINVHDTVDQSFPIIQSISGAHKLGCHHICTSRDGKVAASAGFGGEVKVWIVTPETGEWNLKTEITQASKAGEVWAVALSENGRFLAGTTYDGRINVWDVSGEETKRVQEYETGSPGSGSFGMCVDLSRDGKFTASGHESGAVYVFNNETGRLQHSLSGLAKPVRSVAFSPGNSRLAAAGDASVIALYDMNHGEHVGNLTGHSSWITSTDWSDTGEYLLSGAMDGKVKVWSVDRGACVATHSETDKALWSVKWLPKTQKSEMFCTAGANRSISFYREATGTSTGGARARPGPNKGQSTISFSNKVSKPVPRQELKKAAVTKGDRIVSHNKKEEEVPEAVEIEVEPEVEQPEPKVEVPEKTEAQIRAEKTTDAQINKYWRNIEAERIAKRVHVEDLSTGEKVLRYFDVSSQYGPCVGIQRMRRWERANKLGLNPPIEVLAVLLKEQKEGSQSERAHMDAILNSTAVGSKELAILRRGLKDGKSKQYLTMHTVDNAHITDIFGLAATPKALLSASGSSTINIHDTVDQSFPIIQSISGAHKLGCHHICTSRDGKVAASAGFGGEAKVWIVTPETGEWNLKTEITQATKAGEVWAVALSESGRFLAGTTYDGRINVWDVSGEETKRVQEYETGSAGSGSFGMCVDLSRDGKFTASGHESGAVYVFNNETERLQHSLSGLAKPVRSVAFSPGNSRLAAAGDASVIALYDMNHGKHVGNLTGHSSWITSTDWSDTGEYLLSGAMDGKVKVWSVDRGACVATHSETDKALWSVKWLPKTQKSEMFCTAGANRSISFYREATGT</sequence>
<evidence type="ECO:0000256" key="3">
    <source>
        <dbReference type="PROSITE-ProRule" id="PRU00221"/>
    </source>
</evidence>